<dbReference type="PANTHER" id="PTHR22840:SF12">
    <property type="entry name" value="WD REPEAT-CONTAINING PROTEIN 36"/>
    <property type="match status" value="1"/>
</dbReference>
<proteinExistence type="predicted"/>
<dbReference type="eggNOG" id="KOG1539">
    <property type="taxonomic scope" value="Eukaryota"/>
</dbReference>
<dbReference type="InterPro" id="IPR011047">
    <property type="entry name" value="Quinoprotein_ADH-like_sf"/>
</dbReference>
<dbReference type="InterPro" id="IPR059157">
    <property type="entry name" value="WDR36-Utp21_N"/>
</dbReference>
<dbReference type="EMBL" id="AP006489">
    <property type="protein sequence ID" value="BAM79621.1"/>
    <property type="molecule type" value="Genomic_DNA"/>
</dbReference>
<dbReference type="InterPro" id="IPR015943">
    <property type="entry name" value="WD40/YVTN_repeat-like_dom_sf"/>
</dbReference>
<dbReference type="Pfam" id="PF25171">
    <property type="entry name" value="Beta-prop_WDR36-Utp21_1st"/>
    <property type="match status" value="1"/>
</dbReference>
<name>M1UQ39_CYAM1</name>
<keyword evidence="2" id="KW-0677">Repeat</keyword>
<keyword evidence="1 3" id="KW-0853">WD repeat</keyword>
<dbReference type="SMART" id="SM00320">
    <property type="entry name" value="WD40"/>
    <property type="match status" value="6"/>
</dbReference>
<dbReference type="PROSITE" id="PS00678">
    <property type="entry name" value="WD_REPEATS_1"/>
    <property type="match status" value="1"/>
</dbReference>
<dbReference type="HOGENOM" id="CLU_002774_2_0_1"/>
<dbReference type="AlphaFoldDB" id="M1UQ39"/>
<evidence type="ECO:0000259" key="6">
    <source>
        <dbReference type="Pfam" id="PF25171"/>
    </source>
</evidence>
<dbReference type="RefSeq" id="XP_005535907.1">
    <property type="nucleotide sequence ID" value="XM_005535850.1"/>
</dbReference>
<evidence type="ECO:0000313" key="8">
    <source>
        <dbReference type="Proteomes" id="UP000007014"/>
    </source>
</evidence>
<dbReference type="GO" id="GO:0034388">
    <property type="term" value="C:Pwp2p-containing subcomplex of 90S preribosome"/>
    <property type="evidence" value="ECO:0007669"/>
    <property type="project" value="TreeGrafter"/>
</dbReference>
<dbReference type="PROSITE" id="PS50294">
    <property type="entry name" value="WD_REPEATS_REGION"/>
    <property type="match status" value="1"/>
</dbReference>
<dbReference type="PROSITE" id="PS50082">
    <property type="entry name" value="WD_REPEATS_2"/>
    <property type="match status" value="1"/>
</dbReference>
<feature type="domain" description="WDR36/Utp21 N-terminal" evidence="6">
    <location>
        <begin position="65"/>
        <end position="344"/>
    </location>
</feature>
<dbReference type="STRING" id="280699.M1UQ39"/>
<dbReference type="Pfam" id="PF04192">
    <property type="entry name" value="Utp21"/>
    <property type="match status" value="1"/>
</dbReference>
<dbReference type="GO" id="GO:0006364">
    <property type="term" value="P:rRNA processing"/>
    <property type="evidence" value="ECO:0007669"/>
    <property type="project" value="InterPro"/>
</dbReference>
<evidence type="ECO:0000259" key="5">
    <source>
        <dbReference type="Pfam" id="PF04192"/>
    </source>
</evidence>
<dbReference type="Gene3D" id="2.130.10.10">
    <property type="entry name" value="YVTN repeat-like/Quinoprotein amine dehydrogenase"/>
    <property type="match status" value="2"/>
</dbReference>
<feature type="repeat" description="WD" evidence="3">
    <location>
        <begin position="625"/>
        <end position="668"/>
    </location>
</feature>
<feature type="domain" description="WDR36/Utp21 C-terminal" evidence="5">
    <location>
        <begin position="860"/>
        <end position="967"/>
    </location>
</feature>
<sequence length="970" mass="106561">MVQAEGKLLEGGLEEGELVALGQRTSLYAPFRVLGLVTCEGSGRMLGGTSSPKPCFYELGIAPFVVVPLGRCLQLYDGRTLRLLSLSNALPSRITAVAHLGRERLVVATQHSLHITEQLRSRVSIETAPGGCIVGLYAFGNGVFVAVDAGERCARTYNRDNELVSEVFFGEDITPNGLIVHPPTMLDVVCIGSDQGRIALVDICHSRILQTLDFSKHGAVTALSESPALDIIGMGFHDGSVIIYDIGRGSILDQYNLRMHLPLGTSLTVNALCFRNDDANAFPHLFSFHSDGSLCIYDLEARRVLDTIPRLHRGPCRMAFFYPREPILLTIGDEDNRMNMFICDSPSGAPRLLKYRAGHRAPPTRIRFIGEDYRQLISAGCSDQQLRVTSTVVSHHHRELSQVTTRLRRARKRARQMQHERAIEASDEFALDEDDPDTASLLPPVTEFAVSEARQNDPDLANLVTCHLGRSEAYTWRYAENHRYRHVLRFRGDASTDLDQGTATCVSISTCGHFAAVGLSVGHVDLFNLQSGLHRWRIRDAHHPGGVAGVAFDGSGGLLASLGSHDGRLGIYRHQSREKVADIVVHSPGLQLIWSPVSDLLAVSCADDFSIKVFEAASGRCVRWLRGHTARITDICFSCQADGRQILSTSLDGTLRTWDLVAGRCVDVLRMAAAPTSCAMSPRGDFIVTTHVGHIGICMWHCKAYYRGPSEQGNMVALSSRAGNGLDVEALWRRHAVQLPDLAMSWDPVVSAVADATASPENNPRCVSLTVEPIDDAHCGVVFSSQPESYWLLLPYLDEIKEQNKATRESDSVTGTQKPPPPLVAELHDGYREAADASVSPGIEDRRPLPDSIASSFVDALQRADFATAAKRLDALTPAAADVEIRLLPPEALADALSFFTWRLQSERDFELAQAQLRVFLNEHAELIMKEPALQHGASKCLRALDSSWLRCEDTLSKVLFLCQYLRDSV</sequence>
<dbReference type="KEGG" id="cme:CYME_CMG105C"/>
<dbReference type="SUPFAM" id="SSF50998">
    <property type="entry name" value="Quinoprotein alcohol dehydrogenase-like"/>
    <property type="match status" value="1"/>
</dbReference>
<evidence type="ECO:0000256" key="4">
    <source>
        <dbReference type="SAM" id="MobiDB-lite"/>
    </source>
</evidence>
<dbReference type="PANTHER" id="PTHR22840">
    <property type="entry name" value="WD REPEAT-CONTAINING PROTEIN 36"/>
    <property type="match status" value="1"/>
</dbReference>
<reference evidence="7 8" key="1">
    <citation type="journal article" date="2004" name="Nature">
        <title>Genome sequence of the ultrasmall unicellular red alga Cyanidioschyzon merolae 10D.</title>
        <authorList>
            <person name="Matsuzaki M."/>
            <person name="Misumi O."/>
            <person name="Shin-i T."/>
            <person name="Maruyama S."/>
            <person name="Takahara M."/>
            <person name="Miyagishima S."/>
            <person name="Mori T."/>
            <person name="Nishida K."/>
            <person name="Yagisawa F."/>
            <person name="Nishida K."/>
            <person name="Yoshida Y."/>
            <person name="Nishimura Y."/>
            <person name="Nakao S."/>
            <person name="Kobayashi T."/>
            <person name="Momoyama Y."/>
            <person name="Higashiyama T."/>
            <person name="Minoda A."/>
            <person name="Sano M."/>
            <person name="Nomoto H."/>
            <person name="Oishi K."/>
            <person name="Hayashi H."/>
            <person name="Ohta F."/>
            <person name="Nishizaka S."/>
            <person name="Haga S."/>
            <person name="Miura S."/>
            <person name="Morishita T."/>
            <person name="Kabeya Y."/>
            <person name="Terasawa K."/>
            <person name="Suzuki Y."/>
            <person name="Ishii Y."/>
            <person name="Asakawa S."/>
            <person name="Takano H."/>
            <person name="Ohta N."/>
            <person name="Kuroiwa H."/>
            <person name="Tanaka K."/>
            <person name="Shimizu N."/>
            <person name="Sugano S."/>
            <person name="Sato N."/>
            <person name="Nozaki H."/>
            <person name="Ogasawara N."/>
            <person name="Kohara Y."/>
            <person name="Kuroiwa T."/>
        </authorList>
    </citation>
    <scope>NUCLEOTIDE SEQUENCE [LARGE SCALE GENOMIC DNA]</scope>
    <source>
        <strain evidence="7 8">10D</strain>
    </source>
</reference>
<dbReference type="InterPro" id="IPR036322">
    <property type="entry name" value="WD40_repeat_dom_sf"/>
</dbReference>
<dbReference type="GeneID" id="16993241"/>
<dbReference type="OMA" id="CIYAWRA"/>
<dbReference type="Proteomes" id="UP000007014">
    <property type="component" value="Chromosome 7"/>
</dbReference>
<dbReference type="Gramene" id="CMG105CT">
    <property type="protein sequence ID" value="CMG105CT"/>
    <property type="gene ID" value="CMG105C"/>
</dbReference>
<dbReference type="InterPro" id="IPR001680">
    <property type="entry name" value="WD40_rpt"/>
</dbReference>
<protein>
    <submittedName>
        <fullName evidence="7">Probable WD-repeat membrane protein</fullName>
    </submittedName>
</protein>
<accession>M1UQ39</accession>
<evidence type="ECO:0000256" key="1">
    <source>
        <dbReference type="ARBA" id="ARBA00022574"/>
    </source>
</evidence>
<evidence type="ECO:0000313" key="7">
    <source>
        <dbReference type="EMBL" id="BAM79621.1"/>
    </source>
</evidence>
<gene>
    <name evidence="7" type="ORF">CYME_CMG105C</name>
</gene>
<evidence type="ECO:0000256" key="3">
    <source>
        <dbReference type="PROSITE-ProRule" id="PRU00221"/>
    </source>
</evidence>
<dbReference type="SUPFAM" id="SSF50978">
    <property type="entry name" value="WD40 repeat-like"/>
    <property type="match status" value="1"/>
</dbReference>
<dbReference type="GO" id="GO:0032040">
    <property type="term" value="C:small-subunit processome"/>
    <property type="evidence" value="ECO:0007669"/>
    <property type="project" value="InterPro"/>
</dbReference>
<dbReference type="InterPro" id="IPR007319">
    <property type="entry name" value="WDR36/Utp21_C"/>
</dbReference>
<dbReference type="InterPro" id="IPR019775">
    <property type="entry name" value="WD40_repeat_CS"/>
</dbReference>
<keyword evidence="8" id="KW-1185">Reference proteome</keyword>
<feature type="region of interest" description="Disordered" evidence="4">
    <location>
        <begin position="805"/>
        <end position="824"/>
    </location>
</feature>
<organism evidence="7 8">
    <name type="scientific">Cyanidioschyzon merolae (strain NIES-3377 / 10D)</name>
    <name type="common">Unicellular red alga</name>
    <dbReference type="NCBI Taxonomy" id="280699"/>
    <lineage>
        <taxon>Eukaryota</taxon>
        <taxon>Rhodophyta</taxon>
        <taxon>Bangiophyceae</taxon>
        <taxon>Cyanidiales</taxon>
        <taxon>Cyanidiaceae</taxon>
        <taxon>Cyanidioschyzon</taxon>
    </lineage>
</organism>
<reference evidence="7 8" key="2">
    <citation type="journal article" date="2007" name="BMC Biol.">
        <title>A 100%-complete sequence reveals unusually simple genomic features in the hot-spring red alga Cyanidioschyzon merolae.</title>
        <authorList>
            <person name="Nozaki H."/>
            <person name="Takano H."/>
            <person name="Misumi O."/>
            <person name="Terasawa K."/>
            <person name="Matsuzaki M."/>
            <person name="Maruyama S."/>
            <person name="Nishida K."/>
            <person name="Yagisawa F."/>
            <person name="Yoshida Y."/>
            <person name="Fujiwara T."/>
            <person name="Takio S."/>
            <person name="Tamura K."/>
            <person name="Chung S.J."/>
            <person name="Nakamura S."/>
            <person name="Kuroiwa H."/>
            <person name="Tanaka K."/>
            <person name="Sato N."/>
            <person name="Kuroiwa T."/>
        </authorList>
    </citation>
    <scope>NUCLEOTIDE SEQUENCE [LARGE SCALE GENOMIC DNA]</scope>
    <source>
        <strain evidence="7 8">10D</strain>
    </source>
</reference>
<evidence type="ECO:0000256" key="2">
    <source>
        <dbReference type="ARBA" id="ARBA00022737"/>
    </source>
</evidence>
<dbReference type="OrthoDB" id="10250769at2759"/>
<dbReference type="Pfam" id="PF25168">
    <property type="entry name" value="Beta-prop_WDR36-Utp21_2nd"/>
    <property type="match status" value="1"/>
</dbReference>